<dbReference type="EMBL" id="BIXY01000011">
    <property type="protein sequence ID" value="GCF07528.1"/>
    <property type="molecule type" value="Genomic_DNA"/>
</dbReference>
<dbReference type="AlphaFoldDB" id="A0A5A5T805"/>
<accession>A0A5A5T805</accession>
<comment type="caution">
    <text evidence="1">The sequence shown here is derived from an EMBL/GenBank/DDBJ whole genome shotgun (WGS) entry which is preliminary data.</text>
</comment>
<sequence length="61" mass="6598">MAGRMLIDILSAKLERDLISLRTKEALAAKKRQGIRLGKPKGAIQKVSLTKIGSGSKSYSN</sequence>
<dbReference type="Proteomes" id="UP000322530">
    <property type="component" value="Unassembled WGS sequence"/>
</dbReference>
<name>A0A5A5T805_9CHLR</name>
<organism evidence="1 2">
    <name type="scientific">Dictyobacter arantiisoli</name>
    <dbReference type="NCBI Taxonomy" id="2014874"/>
    <lineage>
        <taxon>Bacteria</taxon>
        <taxon>Bacillati</taxon>
        <taxon>Chloroflexota</taxon>
        <taxon>Ktedonobacteria</taxon>
        <taxon>Ktedonobacterales</taxon>
        <taxon>Dictyobacteraceae</taxon>
        <taxon>Dictyobacter</taxon>
    </lineage>
</organism>
<evidence type="ECO:0008006" key="3">
    <source>
        <dbReference type="Google" id="ProtNLM"/>
    </source>
</evidence>
<gene>
    <name evidence="1" type="ORF">KDI_10920</name>
</gene>
<reference evidence="1 2" key="1">
    <citation type="submission" date="2019-01" db="EMBL/GenBank/DDBJ databases">
        <title>Draft genome sequence of Dictyobacter sp. Uno17.</title>
        <authorList>
            <person name="Wang C.M."/>
            <person name="Zheng Y."/>
            <person name="Sakai Y."/>
            <person name="Abe K."/>
            <person name="Yokota A."/>
            <person name="Yabe S."/>
        </authorList>
    </citation>
    <scope>NUCLEOTIDE SEQUENCE [LARGE SCALE GENOMIC DNA]</scope>
    <source>
        <strain evidence="1 2">Uno17</strain>
    </source>
</reference>
<evidence type="ECO:0000313" key="1">
    <source>
        <dbReference type="EMBL" id="GCF07528.1"/>
    </source>
</evidence>
<protein>
    <recommendedName>
        <fullName evidence="3">Resolvase/invertase-type recombinase catalytic domain-containing protein</fullName>
    </recommendedName>
</protein>
<proteinExistence type="predicted"/>
<evidence type="ECO:0000313" key="2">
    <source>
        <dbReference type="Proteomes" id="UP000322530"/>
    </source>
</evidence>
<keyword evidence="2" id="KW-1185">Reference proteome</keyword>